<evidence type="ECO:0000313" key="3">
    <source>
        <dbReference type="Proteomes" id="UP000479000"/>
    </source>
</evidence>
<gene>
    <name evidence="2" type="ORF">NTEN_LOCUS4347</name>
</gene>
<accession>A0A6H5G793</accession>
<dbReference type="AlphaFoldDB" id="A0A6H5G793"/>
<feature type="compositionally biased region" description="Low complexity" evidence="1">
    <location>
        <begin position="80"/>
        <end position="89"/>
    </location>
</feature>
<feature type="compositionally biased region" description="Basic residues" evidence="1">
    <location>
        <begin position="117"/>
        <end position="126"/>
    </location>
</feature>
<feature type="compositionally biased region" description="Basic residues" evidence="1">
    <location>
        <begin position="55"/>
        <end position="79"/>
    </location>
</feature>
<reference evidence="2 3" key="1">
    <citation type="submission" date="2020-02" db="EMBL/GenBank/DDBJ databases">
        <authorList>
            <person name="Ferguson B K."/>
        </authorList>
    </citation>
    <scope>NUCLEOTIDE SEQUENCE [LARGE SCALE GENOMIC DNA]</scope>
</reference>
<keyword evidence="3" id="KW-1185">Reference proteome</keyword>
<organism evidence="2 3">
    <name type="scientific">Nesidiocoris tenuis</name>
    <dbReference type="NCBI Taxonomy" id="355587"/>
    <lineage>
        <taxon>Eukaryota</taxon>
        <taxon>Metazoa</taxon>
        <taxon>Ecdysozoa</taxon>
        <taxon>Arthropoda</taxon>
        <taxon>Hexapoda</taxon>
        <taxon>Insecta</taxon>
        <taxon>Pterygota</taxon>
        <taxon>Neoptera</taxon>
        <taxon>Paraneoptera</taxon>
        <taxon>Hemiptera</taxon>
        <taxon>Heteroptera</taxon>
        <taxon>Panheteroptera</taxon>
        <taxon>Cimicomorpha</taxon>
        <taxon>Miridae</taxon>
        <taxon>Dicyphina</taxon>
        <taxon>Nesidiocoris</taxon>
    </lineage>
</organism>
<evidence type="ECO:0000256" key="1">
    <source>
        <dbReference type="SAM" id="MobiDB-lite"/>
    </source>
</evidence>
<dbReference type="Proteomes" id="UP000479000">
    <property type="component" value="Unassembled WGS sequence"/>
</dbReference>
<evidence type="ECO:0000313" key="2">
    <source>
        <dbReference type="EMBL" id="CAA9998053.1"/>
    </source>
</evidence>
<feature type="region of interest" description="Disordered" evidence="1">
    <location>
        <begin position="48"/>
        <end position="157"/>
    </location>
</feature>
<sequence>MTERLEQQAARVPLTPLSGWQSAAIIFTWAKCRLRRLRIRSAMPRNRRPALWGPCRRRARGLSPRPNRRGKCRRRRSRTARPLAPTTRPSRSRPNCRLRSPPPQPSSGVTTDSFIRLRGRRWRRRPPNGDTGRGNDRLPRWPPDPRPPSRSAALVRL</sequence>
<proteinExistence type="predicted"/>
<protein>
    <submittedName>
        <fullName evidence="2">Uncharacterized protein</fullName>
    </submittedName>
</protein>
<name>A0A6H5G793_9HEMI</name>
<dbReference type="EMBL" id="CADCXU010006491">
    <property type="protein sequence ID" value="CAA9998053.1"/>
    <property type="molecule type" value="Genomic_DNA"/>
</dbReference>